<keyword evidence="1" id="KW-0732">Signal</keyword>
<evidence type="ECO:0000256" key="1">
    <source>
        <dbReference type="SAM" id="SignalP"/>
    </source>
</evidence>
<sequence>MRRYLSSTSHLRPFSCWSARLLLVLFCNPSRATDIDDGLQLTVDQALMIAVLSGEVDERAIRLHGLMRRSEPVGPLSEPDAAVLHHTVQLLTMGKLMTENVVAFAYGNRLEGTAAGRLLAASPAWGFAGDGARCLAQDVRREPVDGAPAAAASTDRVGYRVQYVCIAPHMHKSRALAQLMTAVVQGQAVPSVDALERSMLAGERRDATRPWSISGSLSLSSDAHGRNWTSSGAVVGEQLLAEMEVPPTVWMPMPVSQAESVRMAVRELMQRMQVAGEASADLQDAIAAHLLLSFPEVLWGAVREDVTGFARAVARRAATAECRVQEVQQGEDRYEAHTVRLAQAALTCTLPALEWTLAPLDAHGSDATALATRYRQFLQRAAETIATSPAHVAATAVDLQQVPGPNGDAWHAEPGALPKLLLEGILPAPLVKELGGLALNADALHPDMRFEHLDGRNLDESGRVLVRRFLYQLRAANAQNEVTLPER</sequence>
<evidence type="ECO:0000313" key="3">
    <source>
        <dbReference type="Proteomes" id="UP000449004"/>
    </source>
</evidence>
<comment type="caution">
    <text evidence="2">The sequence shown here is derived from an EMBL/GenBank/DDBJ whole genome shotgun (WGS) entry which is preliminary data.</text>
</comment>
<protein>
    <submittedName>
        <fullName evidence="2">Uncharacterized protein</fullName>
    </submittedName>
</protein>
<evidence type="ECO:0000313" key="2">
    <source>
        <dbReference type="EMBL" id="KAB7629271.1"/>
    </source>
</evidence>
<proteinExistence type="predicted"/>
<dbReference type="EMBL" id="WELC01000019">
    <property type="protein sequence ID" value="KAB7629271.1"/>
    <property type="molecule type" value="Genomic_DNA"/>
</dbReference>
<name>A0A7V7YE94_9GAMM</name>
<accession>A0A7V7YE94</accession>
<gene>
    <name evidence="2" type="ORF">F9K92_14290</name>
</gene>
<dbReference type="Proteomes" id="UP000449004">
    <property type="component" value="Unassembled WGS sequence"/>
</dbReference>
<feature type="chain" id="PRO_5030533320" evidence="1">
    <location>
        <begin position="33"/>
        <end position="487"/>
    </location>
</feature>
<dbReference type="AlphaFoldDB" id="A0A7V7YE94"/>
<feature type="signal peptide" evidence="1">
    <location>
        <begin position="1"/>
        <end position="32"/>
    </location>
</feature>
<organism evidence="2 3">
    <name type="scientific">Stenotrophomonas rhizophila</name>
    <dbReference type="NCBI Taxonomy" id="216778"/>
    <lineage>
        <taxon>Bacteria</taxon>
        <taxon>Pseudomonadati</taxon>
        <taxon>Pseudomonadota</taxon>
        <taxon>Gammaproteobacteria</taxon>
        <taxon>Lysobacterales</taxon>
        <taxon>Lysobacteraceae</taxon>
        <taxon>Stenotrophomonas</taxon>
    </lineage>
</organism>
<reference evidence="2 3" key="1">
    <citation type="submission" date="2019-10" db="EMBL/GenBank/DDBJ databases">
        <title>Halotolerant bacteria associated to Saharan-endemic halophytes Stipa tenacissima L. and Atriplex halimus L mitigate salt stress and promote growth of tomato plants.</title>
        <authorList>
            <person name="Dif G."/>
        </authorList>
    </citation>
    <scope>NUCLEOTIDE SEQUENCE [LARGE SCALE GENOMIC DNA]</scope>
    <source>
        <strain evidence="2 3">IS26</strain>
    </source>
</reference>